<sequence>MSDNKRCLTWQRCDNNPVSMLNPITKIIAIFTLGISSMVWPDPCLGIVFIVVLFVVAIIARIVVPYVKLMFGFGIPMTLMLMFIQGLYSPSNKTFIADFGFAKLGLEGMIYAGRVVVTVLVFLGSFYIMNKTTYIGSMVAALTGIGLPAKIGYLVLASLNVVPQMQRRMSVISQAQSARGLKMSGSAIGRLRALIPLLGPVVLSSLTDAQERGMTLETRGFGVSGVKRTSIVEVQWRVYDSVLTYMLLLILAISLVLSTCFYVGIIPYYGGLK</sequence>
<comment type="caution">
    <text evidence="6">The sequence shown here is derived from an EMBL/GenBank/DDBJ whole genome shotgun (WGS) entry which is preliminary data.</text>
</comment>
<feature type="transmembrane region" description="Helical" evidence="5">
    <location>
        <begin position="109"/>
        <end position="128"/>
    </location>
</feature>
<dbReference type="PANTHER" id="PTHR33514:SF13">
    <property type="entry name" value="PROTEIN ABCI12, CHLOROPLASTIC"/>
    <property type="match status" value="1"/>
</dbReference>
<dbReference type="CDD" id="cd16914">
    <property type="entry name" value="EcfT"/>
    <property type="match status" value="1"/>
</dbReference>
<evidence type="ECO:0000313" key="7">
    <source>
        <dbReference type="Proteomes" id="UP000258533"/>
    </source>
</evidence>
<evidence type="ECO:0000313" key="6">
    <source>
        <dbReference type="EMBL" id="RFD77257.1"/>
    </source>
</evidence>
<accession>A0A3E1IWA5</accession>
<feature type="transmembrane region" description="Helical" evidence="5">
    <location>
        <begin position="70"/>
        <end position="88"/>
    </location>
</feature>
<name>A0A3E1IWA5_GARVA</name>
<protein>
    <submittedName>
        <fullName evidence="6">Cobalt ABC transporter</fullName>
    </submittedName>
</protein>
<proteinExistence type="predicted"/>
<evidence type="ECO:0000256" key="4">
    <source>
        <dbReference type="ARBA" id="ARBA00023136"/>
    </source>
</evidence>
<keyword evidence="4 5" id="KW-0472">Membrane</keyword>
<dbReference type="Proteomes" id="UP000258533">
    <property type="component" value="Unassembled WGS sequence"/>
</dbReference>
<evidence type="ECO:0000256" key="2">
    <source>
        <dbReference type="ARBA" id="ARBA00022692"/>
    </source>
</evidence>
<feature type="transmembrane region" description="Helical" evidence="5">
    <location>
        <begin position="47"/>
        <end position="64"/>
    </location>
</feature>
<feature type="transmembrane region" description="Helical" evidence="5">
    <location>
        <begin position="20"/>
        <end position="40"/>
    </location>
</feature>
<keyword evidence="3 5" id="KW-1133">Transmembrane helix</keyword>
<dbReference type="GO" id="GO:0005886">
    <property type="term" value="C:plasma membrane"/>
    <property type="evidence" value="ECO:0007669"/>
    <property type="project" value="TreeGrafter"/>
</dbReference>
<dbReference type="EMBL" id="LRTT01000001">
    <property type="protein sequence ID" value="RFD77257.1"/>
    <property type="molecule type" value="Genomic_DNA"/>
</dbReference>
<dbReference type="RefSeq" id="WP_240612201.1">
    <property type="nucleotide sequence ID" value="NZ_LRTT01000001.1"/>
</dbReference>
<evidence type="ECO:0000256" key="1">
    <source>
        <dbReference type="ARBA" id="ARBA00004141"/>
    </source>
</evidence>
<feature type="transmembrane region" description="Helical" evidence="5">
    <location>
        <begin position="134"/>
        <end position="159"/>
    </location>
</feature>
<dbReference type="PANTHER" id="PTHR33514">
    <property type="entry name" value="PROTEIN ABCI12, CHLOROPLASTIC"/>
    <property type="match status" value="1"/>
</dbReference>
<evidence type="ECO:0000256" key="3">
    <source>
        <dbReference type="ARBA" id="ARBA00022989"/>
    </source>
</evidence>
<organism evidence="6 7">
    <name type="scientific">Gardnerella vaginalis</name>
    <dbReference type="NCBI Taxonomy" id="2702"/>
    <lineage>
        <taxon>Bacteria</taxon>
        <taxon>Bacillati</taxon>
        <taxon>Actinomycetota</taxon>
        <taxon>Actinomycetes</taxon>
        <taxon>Bifidobacteriales</taxon>
        <taxon>Bifidobacteriaceae</taxon>
        <taxon>Gardnerella</taxon>
    </lineage>
</organism>
<dbReference type="Pfam" id="PF02361">
    <property type="entry name" value="CbiQ"/>
    <property type="match status" value="1"/>
</dbReference>
<comment type="subcellular location">
    <subcellularLocation>
        <location evidence="1">Membrane</location>
        <topology evidence="1">Multi-pass membrane protein</topology>
    </subcellularLocation>
</comment>
<feature type="transmembrane region" description="Helical" evidence="5">
    <location>
        <begin position="245"/>
        <end position="269"/>
    </location>
</feature>
<keyword evidence="2 5" id="KW-0812">Transmembrane</keyword>
<gene>
    <name evidence="6" type="ORF">AXE73_01165</name>
</gene>
<dbReference type="AlphaFoldDB" id="A0A3E1IWA5"/>
<dbReference type="InterPro" id="IPR003339">
    <property type="entry name" value="ABC/ECF_trnsptr_transmembrane"/>
</dbReference>
<evidence type="ECO:0000256" key="5">
    <source>
        <dbReference type="SAM" id="Phobius"/>
    </source>
</evidence>
<reference evidence="6 7" key="1">
    <citation type="submission" date="2016-02" db="EMBL/GenBank/DDBJ databases">
        <title>Gardnerella vaginalis Subgroups Defined by cpn60 Sequencing and Sialidase Activity in Isolates from Canada, Belgium and Kenya.</title>
        <authorList>
            <person name="Schellenberg J."/>
            <person name="Paramel Jayaprakash T."/>
            <person name="Withana Gamage N."/>
            <person name="Patterson M.H."/>
            <person name="Vaneechoutte M."/>
            <person name="Hill J.E."/>
        </authorList>
    </citation>
    <scope>NUCLEOTIDE SEQUENCE [LARGE SCALE GENOMIC DNA]</scope>
    <source>
        <strain evidence="6 7">N144</strain>
    </source>
</reference>